<gene>
    <name evidence="1" type="ORF">EJB06_11030</name>
</gene>
<dbReference type="Gene3D" id="1.20.120.330">
    <property type="entry name" value="Nucleotidyltransferases domain 2"/>
    <property type="match status" value="1"/>
</dbReference>
<evidence type="ECO:0000313" key="1">
    <source>
        <dbReference type="EMBL" id="RSZ58869.1"/>
    </source>
</evidence>
<dbReference type="Gene3D" id="3.30.460.10">
    <property type="entry name" value="Beta Polymerase, domain 2"/>
    <property type="match status" value="1"/>
</dbReference>
<dbReference type="RefSeq" id="WP_126074075.1">
    <property type="nucleotide sequence ID" value="NZ_CP051166.1"/>
</dbReference>
<sequence>MLTGSLSAGSGDIYSDIDLEVVCANERARVRVKQAVSDCLRRHGRPIAFFPATHLNMPQLLIHFWDCDDALVKIDIHYTIADPAHGPGAGLSLVGPAAAPAAPAAAPAAARVEPAFLEDLYNKFCGWMWYTHTKIARGEYWEAEDSLGVMRSQALMPLLQLAQGLPLEGMRRVEQRFSQADQAALLATRCASHDPAELRRVLFALCACFEQAAQRLEPAYGQGWRSADLDKMKRFIVAGNGRL</sequence>
<dbReference type="InterPro" id="IPR043519">
    <property type="entry name" value="NT_sf"/>
</dbReference>
<protein>
    <recommendedName>
        <fullName evidence="3">Nucleotidyltransferase domain-containing protein</fullName>
    </recommendedName>
</protein>
<dbReference type="EMBL" id="RXLQ01000005">
    <property type="protein sequence ID" value="RSZ58869.1"/>
    <property type="molecule type" value="Genomic_DNA"/>
</dbReference>
<comment type="caution">
    <text evidence="1">The sequence shown here is derived from an EMBL/GenBank/DDBJ whole genome shotgun (WGS) entry which is preliminary data.</text>
</comment>
<organism evidence="1 2">
    <name type="scientific">Massilia atriviolacea</name>
    <dbReference type="NCBI Taxonomy" id="2495579"/>
    <lineage>
        <taxon>Bacteria</taxon>
        <taxon>Pseudomonadati</taxon>
        <taxon>Pseudomonadota</taxon>
        <taxon>Betaproteobacteria</taxon>
        <taxon>Burkholderiales</taxon>
        <taxon>Oxalobacteraceae</taxon>
        <taxon>Telluria group</taxon>
        <taxon>Massilia</taxon>
    </lineage>
</organism>
<name>A0A430HMZ9_9BURK</name>
<dbReference type="AlphaFoldDB" id="A0A430HMZ9"/>
<accession>A0A430HMZ9</accession>
<evidence type="ECO:0008006" key="3">
    <source>
        <dbReference type="Google" id="ProtNLM"/>
    </source>
</evidence>
<proteinExistence type="predicted"/>
<reference evidence="1 2" key="1">
    <citation type="submission" date="2018-12" db="EMBL/GenBank/DDBJ databases">
        <authorList>
            <person name="Yang E."/>
        </authorList>
    </citation>
    <scope>NUCLEOTIDE SEQUENCE [LARGE SCALE GENOMIC DNA]</scope>
    <source>
        <strain evidence="1 2">SOD</strain>
    </source>
</reference>
<keyword evidence="2" id="KW-1185">Reference proteome</keyword>
<evidence type="ECO:0000313" key="2">
    <source>
        <dbReference type="Proteomes" id="UP000278085"/>
    </source>
</evidence>
<dbReference type="Proteomes" id="UP000278085">
    <property type="component" value="Unassembled WGS sequence"/>
</dbReference>
<dbReference type="OrthoDB" id="7375008at2"/>